<reference evidence="1 2" key="1">
    <citation type="submission" date="2020-05" db="EMBL/GenBank/DDBJ databases">
        <title>Thioclava electrotropha strain Elox9 finished genome.</title>
        <authorList>
            <person name="Rowe A.R."/>
            <person name="Wilbanks E.G."/>
        </authorList>
    </citation>
    <scope>NUCLEOTIDE SEQUENCE [LARGE SCALE GENOMIC DNA]</scope>
    <source>
        <strain evidence="1 2">Elox9</strain>
    </source>
</reference>
<sequence>MSDQNKQISVTFELLEQILAAGLSTTTTRLLISMIYMQDRENLWRSDEYFIHKPQDAKMWAFGAELRALVGPTGSNNAKSLKKLIEEVDGRGLFDAVSLTDRNTQIHWQFSRDVHEMMACRWLGPDFALLDLDKVRACGSIITLDLYCRVRNLRKKRVPEFELPLEVRWRDYRQKFLGSLQQVVTMENTIAFVGLEWVRRAEGRQRLLVRLRHKGTTWYPDKIRYWSMNARVFRVSSNEIAEIDGRNLRQYALPGESPGQVEANLRKNLAE</sequence>
<accession>A0ABX6YWJ4</accession>
<evidence type="ECO:0000313" key="1">
    <source>
        <dbReference type="EMBL" id="QPZ91573.1"/>
    </source>
</evidence>
<keyword evidence="2" id="KW-1185">Reference proteome</keyword>
<proteinExistence type="predicted"/>
<dbReference type="RefSeq" id="WP_083077455.1">
    <property type="nucleotide sequence ID" value="NZ_CP053562.1"/>
</dbReference>
<name>A0ABX6YWJ4_9RHOB</name>
<protein>
    <recommendedName>
        <fullName evidence="3">WYL domain-containing protein</fullName>
    </recommendedName>
</protein>
<dbReference type="EMBL" id="CP053562">
    <property type="protein sequence ID" value="QPZ91573.1"/>
    <property type="molecule type" value="Genomic_DNA"/>
</dbReference>
<organism evidence="1 2">
    <name type="scientific">Thioclava electrotropha</name>
    <dbReference type="NCBI Taxonomy" id="1549850"/>
    <lineage>
        <taxon>Bacteria</taxon>
        <taxon>Pseudomonadati</taxon>
        <taxon>Pseudomonadota</taxon>
        <taxon>Alphaproteobacteria</taxon>
        <taxon>Rhodobacterales</taxon>
        <taxon>Paracoccaceae</taxon>
        <taxon>Thioclava</taxon>
    </lineage>
</organism>
<dbReference type="Proteomes" id="UP000192422">
    <property type="component" value="Chromosome"/>
</dbReference>
<evidence type="ECO:0008006" key="3">
    <source>
        <dbReference type="Google" id="ProtNLM"/>
    </source>
</evidence>
<evidence type="ECO:0000313" key="2">
    <source>
        <dbReference type="Proteomes" id="UP000192422"/>
    </source>
</evidence>
<gene>
    <name evidence="1" type="ORF">AKL02_012150</name>
</gene>